<proteinExistence type="predicted"/>
<protein>
    <submittedName>
        <fullName evidence="2">Uncharacterized protein</fullName>
    </submittedName>
</protein>
<dbReference type="EMBL" id="CP019481">
    <property type="protein sequence ID" value="UQC91222.1"/>
    <property type="molecule type" value="Genomic_DNA"/>
</dbReference>
<feature type="compositionally biased region" description="Basic and acidic residues" evidence="1">
    <location>
        <begin position="93"/>
        <end position="114"/>
    </location>
</feature>
<dbReference type="RefSeq" id="XP_049152821.1">
    <property type="nucleotide sequence ID" value="XM_049295674.1"/>
</dbReference>
<dbReference type="Proteomes" id="UP000830671">
    <property type="component" value="Chromosome 9"/>
</dbReference>
<evidence type="ECO:0000256" key="1">
    <source>
        <dbReference type="SAM" id="MobiDB-lite"/>
    </source>
</evidence>
<dbReference type="GeneID" id="73350684"/>
<reference evidence="2" key="1">
    <citation type="journal article" date="2021" name="Mol. Plant Microbe Interact.">
        <title>Complete Genome Sequence of the Plant-Pathogenic Fungus Colletotrichum lupini.</title>
        <authorList>
            <person name="Baroncelli R."/>
            <person name="Pensec F."/>
            <person name="Da Lio D."/>
            <person name="Boufleur T."/>
            <person name="Vicente I."/>
            <person name="Sarrocco S."/>
            <person name="Picot A."/>
            <person name="Baraldi E."/>
            <person name="Sukno S."/>
            <person name="Thon M."/>
            <person name="Le Floch G."/>
        </authorList>
    </citation>
    <scope>NUCLEOTIDE SEQUENCE</scope>
    <source>
        <strain evidence="2">IMI 504893</strain>
    </source>
</reference>
<dbReference type="KEGG" id="clup:CLUP02_16756"/>
<evidence type="ECO:0000313" key="2">
    <source>
        <dbReference type="EMBL" id="UQC91222.1"/>
    </source>
</evidence>
<name>A0A9Q8WQA2_9PEZI</name>
<sequence>MSETEAEVDESAHTEDVYGRLCSCVSWYIKHSSVALTAYWRSLGLLVSKAALPKDPVISSALHGMMGLPTPDQRATGAAPGPLLARQTSNEILSHDSSSRLDEEDSPHKEHVLP</sequence>
<organism evidence="2 3">
    <name type="scientific">Colletotrichum lupini</name>
    <dbReference type="NCBI Taxonomy" id="145971"/>
    <lineage>
        <taxon>Eukaryota</taxon>
        <taxon>Fungi</taxon>
        <taxon>Dikarya</taxon>
        <taxon>Ascomycota</taxon>
        <taxon>Pezizomycotina</taxon>
        <taxon>Sordariomycetes</taxon>
        <taxon>Hypocreomycetidae</taxon>
        <taxon>Glomerellales</taxon>
        <taxon>Glomerellaceae</taxon>
        <taxon>Colletotrichum</taxon>
        <taxon>Colletotrichum acutatum species complex</taxon>
    </lineage>
</organism>
<accession>A0A9Q8WQA2</accession>
<dbReference type="AlphaFoldDB" id="A0A9Q8WQA2"/>
<feature type="region of interest" description="Disordered" evidence="1">
    <location>
        <begin position="69"/>
        <end position="114"/>
    </location>
</feature>
<gene>
    <name evidence="2" type="ORF">CLUP02_16756</name>
</gene>
<evidence type="ECO:0000313" key="3">
    <source>
        <dbReference type="Proteomes" id="UP000830671"/>
    </source>
</evidence>
<keyword evidence="3" id="KW-1185">Reference proteome</keyword>